<protein>
    <recommendedName>
        <fullName evidence="3">Integrase</fullName>
    </recommendedName>
</protein>
<proteinExistence type="predicted"/>
<dbReference type="AlphaFoldDB" id="A0A7Y7V6K9"/>
<sequence>MSDIVLVKKFISSVEYGDSLEVMFDSLRYTLPTGQDMLEDHWELILWSSRPGNAITKSLNFLDYKNEDLKFLVKLCILDKRQRGAISLEAIMSYYYALLSLDYMLVDRQISSMDSDDFSRVEQFWKETRKDGYTTYYRVLQSFANWYSSNFDPSISYVAPDPRRASYGREGTDEGRKAKKISDEVVASIFSLAGEEDLALKDKFHLNAFVLEVVLQGRINELATLPVDCLNKDMCALRVFSEKSGLLDFRIFPRVLLPVVERSLTFLKSATEEGREIVKRLRQDKSLDWSRIVKEPSALRYHVKKAVSQWVIENNLLDPSSVWCQSQKKFIDPKYFLICNRYSKVRAAEQCGLSYKSFLELYDKQVALTQGKVLLINQSERFFCDPFNLSHCRKVRINPKALSLKALERKLEYSLYGYKEVVRDILDEGLRAQLLGQKIPLPEFDSYFENEFSKIILPVVAIDGVTILEPEHALFIVPKSLLSTEVTRLNDYSLITHGMFREWLNTSMTGEFSLFSIRGIIDPKTGLTPNFKWHDVRHWMQTIYLKGGLTDIQASMLAGRRLARHTAVYDQILAKDRSIGLAQMREDIREGKVFGVVPDTFKKIRLSSESAAEEYLSASTQTVSWMPHGSCSLNVVLTPCQNHLSCFVDGKTGKCCSKLVIHIEDRQAEQQLEKIAENAKFMISHIKNLGGEHSPQFGHFEKILFNVNDVQQAVYANKFGGFDEN</sequence>
<gene>
    <name evidence="1" type="ORF">HX797_11420</name>
</gene>
<name>A0A7Y7V6K9_9PSED</name>
<organism evidence="1 2">
    <name type="scientific">Pseudomonas edaphica</name>
    <dbReference type="NCBI Taxonomy" id="2006980"/>
    <lineage>
        <taxon>Bacteria</taxon>
        <taxon>Pseudomonadati</taxon>
        <taxon>Pseudomonadota</taxon>
        <taxon>Gammaproteobacteria</taxon>
        <taxon>Pseudomonadales</taxon>
        <taxon>Pseudomonadaceae</taxon>
        <taxon>Pseudomonas</taxon>
    </lineage>
</organism>
<dbReference type="EMBL" id="JACAOZ010000010">
    <property type="protein sequence ID" value="NVZ56869.1"/>
    <property type="molecule type" value="Genomic_DNA"/>
</dbReference>
<comment type="caution">
    <text evidence="1">The sequence shown here is derived from an EMBL/GenBank/DDBJ whole genome shotgun (WGS) entry which is preliminary data.</text>
</comment>
<evidence type="ECO:0008006" key="3">
    <source>
        <dbReference type="Google" id="ProtNLM"/>
    </source>
</evidence>
<reference evidence="1 2" key="1">
    <citation type="submission" date="2020-04" db="EMBL/GenBank/DDBJ databases">
        <title>Molecular characterization of pseudomonads from Agaricus bisporus reveal novel blotch 2 pathogens in Western Europe.</title>
        <authorList>
            <person name="Taparia T."/>
            <person name="Krijger M."/>
            <person name="Haynes E."/>
            <person name="Elpinstone J.G."/>
            <person name="Noble R."/>
            <person name="Van Der Wolf J."/>
        </authorList>
    </citation>
    <scope>NUCLEOTIDE SEQUENCE [LARGE SCALE GENOMIC DNA]</scope>
    <source>
        <strain evidence="1 2">B7002</strain>
    </source>
</reference>
<dbReference type="RefSeq" id="WP_177033610.1">
    <property type="nucleotide sequence ID" value="NZ_JACAOZ010000010.1"/>
</dbReference>
<dbReference type="Proteomes" id="UP000560470">
    <property type="component" value="Unassembled WGS sequence"/>
</dbReference>
<accession>A0A7Y7V6K9</accession>
<evidence type="ECO:0000313" key="2">
    <source>
        <dbReference type="Proteomes" id="UP000560470"/>
    </source>
</evidence>
<evidence type="ECO:0000313" key="1">
    <source>
        <dbReference type="EMBL" id="NVZ56869.1"/>
    </source>
</evidence>